<gene>
    <name evidence="2" type="ORF">X975_10905</name>
</gene>
<keyword evidence="3" id="KW-1185">Reference proteome</keyword>
<accession>A0A087U7Z9</accession>
<evidence type="ECO:0000313" key="3">
    <source>
        <dbReference type="Proteomes" id="UP000054359"/>
    </source>
</evidence>
<name>A0A087U7Z9_STEMI</name>
<comment type="similarity">
    <text evidence="1">Belongs to the DIPK family.</text>
</comment>
<dbReference type="Proteomes" id="UP000054359">
    <property type="component" value="Unassembled WGS sequence"/>
</dbReference>
<dbReference type="OrthoDB" id="6425281at2759"/>
<evidence type="ECO:0000313" key="2">
    <source>
        <dbReference type="EMBL" id="KFM73488.1"/>
    </source>
</evidence>
<dbReference type="AlphaFoldDB" id="A0A087U7Z9"/>
<reference evidence="2 3" key="1">
    <citation type="submission" date="2013-11" db="EMBL/GenBank/DDBJ databases">
        <title>Genome sequencing of Stegodyphus mimosarum.</title>
        <authorList>
            <person name="Bechsgaard J."/>
        </authorList>
    </citation>
    <scope>NUCLEOTIDE SEQUENCE [LARGE SCALE GENOMIC DNA]</scope>
</reference>
<dbReference type="EMBL" id="KK118635">
    <property type="protein sequence ID" value="KFM73488.1"/>
    <property type="molecule type" value="Genomic_DNA"/>
</dbReference>
<protein>
    <submittedName>
        <fullName evidence="2">Uncharacterized protein</fullName>
    </submittedName>
</protein>
<evidence type="ECO:0000256" key="1">
    <source>
        <dbReference type="ARBA" id="ARBA00006338"/>
    </source>
</evidence>
<dbReference type="PANTHER" id="PTHR32073">
    <property type="entry name" value="GH11358P"/>
    <property type="match status" value="1"/>
</dbReference>
<proteinExistence type="inferred from homology"/>
<organism evidence="2 3">
    <name type="scientific">Stegodyphus mimosarum</name>
    <name type="common">African social velvet spider</name>
    <dbReference type="NCBI Taxonomy" id="407821"/>
    <lineage>
        <taxon>Eukaryota</taxon>
        <taxon>Metazoa</taxon>
        <taxon>Ecdysozoa</taxon>
        <taxon>Arthropoda</taxon>
        <taxon>Chelicerata</taxon>
        <taxon>Arachnida</taxon>
        <taxon>Araneae</taxon>
        <taxon>Araneomorphae</taxon>
        <taxon>Entelegynae</taxon>
        <taxon>Eresoidea</taxon>
        <taxon>Eresidae</taxon>
        <taxon>Stegodyphus</taxon>
    </lineage>
</organism>
<feature type="non-terminal residue" evidence="2">
    <location>
        <position position="95"/>
    </location>
</feature>
<sequence>MYAVVCKQVLSNIAEHRAEGFFNFDGHRIHRKQENPGLLHSIPHKIKERMEDLLRECVQETKLNGRKKAITELRDMLENYVNINDSNGHSTYENT</sequence>
<dbReference type="InterPro" id="IPR020519">
    <property type="entry name" value="DIPK2A/B"/>
</dbReference>
<dbReference type="PANTHER" id="PTHR32073:SF10">
    <property type="entry name" value="FAM69 PROTEIN-KINASE DOMAIN-CONTAINING PROTEIN"/>
    <property type="match status" value="1"/>
</dbReference>